<evidence type="ECO:0000313" key="1">
    <source>
        <dbReference type="EMBL" id="NER62386.1"/>
    </source>
</evidence>
<reference evidence="1 2" key="1">
    <citation type="submission" date="2020-02" db="EMBL/GenBank/DDBJ databases">
        <title>Broccoli isolated Pseudomonas sp.</title>
        <authorList>
            <person name="Fujikawa T."/>
            <person name="Sawada H."/>
        </authorList>
    </citation>
    <scope>NUCLEOTIDE SEQUENCE [LARGE SCALE GENOMIC DNA]</scope>
    <source>
        <strain evidence="1 2">MAFF212428</strain>
    </source>
</reference>
<comment type="caution">
    <text evidence="1">The sequence shown here is derived from an EMBL/GenBank/DDBJ whole genome shotgun (WGS) entry which is preliminary data.</text>
</comment>
<accession>A0A6M0CXV8</accession>
<proteinExistence type="predicted"/>
<name>A0A6M0CXV8_9PSED</name>
<dbReference type="Proteomes" id="UP000480410">
    <property type="component" value="Unassembled WGS sequence"/>
</dbReference>
<evidence type="ECO:0000313" key="2">
    <source>
        <dbReference type="Proteomes" id="UP000480410"/>
    </source>
</evidence>
<protein>
    <submittedName>
        <fullName evidence="1">Chemotaxis protein</fullName>
    </submittedName>
</protein>
<dbReference type="EMBL" id="JAAHBV010000780">
    <property type="protein sequence ID" value="NER62386.1"/>
    <property type="molecule type" value="Genomic_DNA"/>
</dbReference>
<dbReference type="AlphaFoldDB" id="A0A6M0CXV8"/>
<organism evidence="1 2">
    <name type="scientific">Pseudomonas brassicae</name>
    <dbReference type="NCBI Taxonomy" id="2708063"/>
    <lineage>
        <taxon>Bacteria</taxon>
        <taxon>Pseudomonadati</taxon>
        <taxon>Pseudomonadota</taxon>
        <taxon>Gammaproteobacteria</taxon>
        <taxon>Pseudomonadales</taxon>
        <taxon>Pseudomonadaceae</taxon>
        <taxon>Pseudomonas</taxon>
    </lineage>
</organism>
<gene>
    <name evidence="1" type="ORF">G3435_25430</name>
</gene>
<sequence>AVDIIDSSKRQAEQGLSLAGETGTVIVEIQDGAKKVVDAVGQFSNQLAS</sequence>
<feature type="non-terminal residue" evidence="1">
    <location>
        <position position="1"/>
    </location>
</feature>